<dbReference type="EMBL" id="ACKP02000049">
    <property type="protein sequence ID" value="EEX76296.1"/>
    <property type="molecule type" value="Genomic_DNA"/>
</dbReference>
<dbReference type="AlphaFoldDB" id="C9LXB3"/>
<comment type="caution">
    <text evidence="1">The sequence shown here is derived from an EMBL/GenBank/DDBJ whole genome shotgun (WGS) entry which is preliminary data.</text>
</comment>
<accession>C9LXB3</accession>
<evidence type="ECO:0000313" key="1">
    <source>
        <dbReference type="EMBL" id="EEX76296.1"/>
    </source>
</evidence>
<reference evidence="1 2" key="1">
    <citation type="submission" date="2009-09" db="EMBL/GenBank/DDBJ databases">
        <authorList>
            <person name="Weinstock G."/>
            <person name="Sodergren E."/>
            <person name="Clifton S."/>
            <person name="Fulton L."/>
            <person name="Fulton B."/>
            <person name="Courtney L."/>
            <person name="Fronick C."/>
            <person name="Harrison M."/>
            <person name="Strong C."/>
            <person name="Farmer C."/>
            <person name="Delahaunty K."/>
            <person name="Markovic C."/>
            <person name="Hall O."/>
            <person name="Minx P."/>
            <person name="Tomlinson C."/>
            <person name="Mitreva M."/>
            <person name="Nelson J."/>
            <person name="Hou S."/>
            <person name="Wollam A."/>
            <person name="Pepin K.H."/>
            <person name="Johnson M."/>
            <person name="Bhonagiri V."/>
            <person name="Nash W.E."/>
            <person name="Warren W."/>
            <person name="Chinwalla A."/>
            <person name="Mardis E.R."/>
            <person name="Wilson R.K."/>
        </authorList>
    </citation>
    <scope>NUCLEOTIDE SEQUENCE [LARGE SCALE GENOMIC DNA]</scope>
    <source>
        <strain evidence="2">ATCC 35185 / DSM 20758 / VPI D19B-28</strain>
    </source>
</reference>
<name>C9LXB3_SELS3</name>
<evidence type="ECO:0000313" key="2">
    <source>
        <dbReference type="Proteomes" id="UP000003505"/>
    </source>
</evidence>
<organism evidence="1 2">
    <name type="scientific">Selenomonas sputigena (strain ATCC 35185 / DSM 20758 / CCUG 44933 / VPI D19B-28)</name>
    <dbReference type="NCBI Taxonomy" id="546271"/>
    <lineage>
        <taxon>Bacteria</taxon>
        <taxon>Bacillati</taxon>
        <taxon>Bacillota</taxon>
        <taxon>Negativicutes</taxon>
        <taxon>Selenomonadales</taxon>
        <taxon>Selenomonadaceae</taxon>
        <taxon>Selenomonas</taxon>
    </lineage>
</organism>
<proteinExistence type="predicted"/>
<sequence>MLPMLAARWTKGAAIAMIPNVSLGHPPRNGKIISVALFV</sequence>
<gene>
    <name evidence="1" type="ORF">SELSPUOL_02121</name>
</gene>
<dbReference type="Proteomes" id="UP000003505">
    <property type="component" value="Unassembled WGS sequence"/>
</dbReference>
<protein>
    <submittedName>
        <fullName evidence="1">Uncharacterized protein</fullName>
    </submittedName>
</protein>